<dbReference type="SUPFAM" id="SSF52833">
    <property type="entry name" value="Thioredoxin-like"/>
    <property type="match status" value="1"/>
</dbReference>
<proteinExistence type="predicted"/>
<evidence type="ECO:0000259" key="1">
    <source>
        <dbReference type="PROSITE" id="PS50404"/>
    </source>
</evidence>
<dbReference type="InterPro" id="IPR036249">
    <property type="entry name" value="Thioredoxin-like_sf"/>
</dbReference>
<accession>A0AA43U5N1</accession>
<protein>
    <submittedName>
        <fullName evidence="2">Glutathione S-transferase N-terminal domain-containing protein</fullName>
    </submittedName>
</protein>
<sequence length="78" mass="8992">MNLDNCVLYYRESCPFCQRVLRYMEKTNVTCEMKSTDDEANKNELIEIGGKGQVPCMIIDGDPLYESMDIIQFISSKL</sequence>
<dbReference type="PROSITE" id="PS51354">
    <property type="entry name" value="GLUTAREDOXIN_2"/>
    <property type="match status" value="1"/>
</dbReference>
<dbReference type="AlphaFoldDB" id="A0AA43U5N1"/>
<name>A0AA43U5N1_9ACTN</name>
<dbReference type="Gene3D" id="3.40.30.10">
    <property type="entry name" value="Glutaredoxin"/>
    <property type="match status" value="1"/>
</dbReference>
<comment type="caution">
    <text evidence="2">The sequence shown here is derived from an EMBL/GenBank/DDBJ whole genome shotgun (WGS) entry which is preliminary data.</text>
</comment>
<dbReference type="PANTHER" id="PTHR43968">
    <property type="match status" value="1"/>
</dbReference>
<dbReference type="PROSITE" id="PS50404">
    <property type="entry name" value="GST_NTER"/>
    <property type="match status" value="1"/>
</dbReference>
<evidence type="ECO:0000313" key="2">
    <source>
        <dbReference type="EMBL" id="MDO4841393.1"/>
    </source>
</evidence>
<keyword evidence="3" id="KW-1185">Reference proteome</keyword>
<dbReference type="CDD" id="cd00570">
    <property type="entry name" value="GST_N_family"/>
    <property type="match status" value="1"/>
</dbReference>
<dbReference type="GO" id="GO:0005737">
    <property type="term" value="C:cytoplasm"/>
    <property type="evidence" value="ECO:0007669"/>
    <property type="project" value="TreeGrafter"/>
</dbReference>
<reference evidence="2" key="1">
    <citation type="submission" date="2023-07" db="EMBL/GenBank/DDBJ databases">
        <title>Between Cages and Wild: Unraveling the Impact of Captivity on Animal Microbiomes and Antimicrobial Resistance.</title>
        <authorList>
            <person name="Schmartz G.P."/>
            <person name="Rehner J."/>
            <person name="Schuff M.J."/>
            <person name="Becker S.L."/>
            <person name="Kravczyk M."/>
            <person name="Gurevich A."/>
            <person name="Francke R."/>
            <person name="Mueller R."/>
            <person name="Keller V."/>
            <person name="Keller A."/>
        </authorList>
    </citation>
    <scope>NUCLEOTIDE SEQUENCE</scope>
    <source>
        <strain evidence="2">S12M_St_49</strain>
    </source>
</reference>
<dbReference type="Pfam" id="PF13417">
    <property type="entry name" value="GST_N_3"/>
    <property type="match status" value="1"/>
</dbReference>
<evidence type="ECO:0000313" key="3">
    <source>
        <dbReference type="Proteomes" id="UP001168575"/>
    </source>
</evidence>
<gene>
    <name evidence="2" type="ORF">Q3982_01795</name>
</gene>
<dbReference type="Proteomes" id="UP001168575">
    <property type="component" value="Unassembled WGS sequence"/>
</dbReference>
<dbReference type="InterPro" id="IPR050983">
    <property type="entry name" value="GST_Omega/HSP26"/>
</dbReference>
<dbReference type="InterPro" id="IPR004045">
    <property type="entry name" value="Glutathione_S-Trfase_N"/>
</dbReference>
<organism evidence="2 3">
    <name type="scientific">Phoenicibacter congonensis</name>
    <dbReference type="NCBI Taxonomy" id="1944646"/>
    <lineage>
        <taxon>Bacteria</taxon>
        <taxon>Bacillati</taxon>
        <taxon>Actinomycetota</taxon>
        <taxon>Coriobacteriia</taxon>
        <taxon>Eggerthellales</taxon>
        <taxon>Eggerthellaceae</taxon>
        <taxon>Phoenicibacter</taxon>
    </lineage>
</organism>
<feature type="domain" description="GST N-terminal" evidence="1">
    <location>
        <begin position="4"/>
        <end position="78"/>
    </location>
</feature>
<dbReference type="EMBL" id="JAUMVS010000014">
    <property type="protein sequence ID" value="MDO4841393.1"/>
    <property type="molecule type" value="Genomic_DNA"/>
</dbReference>
<dbReference type="PANTHER" id="PTHR43968:SF6">
    <property type="entry name" value="GLUTATHIONE S-TRANSFERASE OMEGA"/>
    <property type="match status" value="1"/>
</dbReference>